<protein>
    <submittedName>
        <fullName evidence="2">Uncharacterized protein</fullName>
    </submittedName>
</protein>
<reference evidence="2 3" key="1">
    <citation type="journal article" date="2014" name="BMC Genomics">
        <title>Comparative genome sequencing reveals chemotype-specific gene clusters in the toxigenic black mold Stachybotrys.</title>
        <authorList>
            <person name="Semeiks J."/>
            <person name="Borek D."/>
            <person name="Otwinowski Z."/>
            <person name="Grishin N.V."/>
        </authorList>
    </citation>
    <scope>NUCLEOTIDE SEQUENCE [LARGE SCALE GENOMIC DNA]</scope>
    <source>
        <strain evidence="3">CBS 109288 / IBT 7711</strain>
    </source>
</reference>
<dbReference type="AlphaFoldDB" id="A0A084B6G4"/>
<dbReference type="OrthoDB" id="10478194at2759"/>
<proteinExistence type="predicted"/>
<feature type="region of interest" description="Disordered" evidence="1">
    <location>
        <begin position="1"/>
        <end position="104"/>
    </location>
</feature>
<evidence type="ECO:0000313" key="3">
    <source>
        <dbReference type="Proteomes" id="UP000028045"/>
    </source>
</evidence>
<dbReference type="EMBL" id="KL647913">
    <property type="protein sequence ID" value="KEY73143.1"/>
    <property type="molecule type" value="Genomic_DNA"/>
</dbReference>
<dbReference type="Proteomes" id="UP000028045">
    <property type="component" value="Unassembled WGS sequence"/>
</dbReference>
<feature type="compositionally biased region" description="Basic residues" evidence="1">
    <location>
        <begin position="13"/>
        <end position="22"/>
    </location>
</feature>
<name>A0A084B6G4_STACB</name>
<sequence length="234" mass="26397">MGNSSRRNDSSQARHRRHRSRGHHEEEPSSSRRHGRNAYSNQPSGFDAGSSEDQVPRSHTTSSRHAPFETDPVYYQQLGPQYPSRAADNYSLDARAPTEAEYSQDSYSYAVPDLGQNVAYQTPSGSSGRARSPSITFVDVGSAIWSDSFGVPTRHSERDLRETEARTDYFAQQTLYSVPHVFPHSPRDVESAEEEGRDRAFETVHTFDQDFGGYFPGEEDREEGHSHRLFVPNP</sequence>
<evidence type="ECO:0000313" key="2">
    <source>
        <dbReference type="EMBL" id="KEY73143.1"/>
    </source>
</evidence>
<gene>
    <name evidence="2" type="ORF">S7711_10911</name>
</gene>
<accession>A0A084B6G4</accession>
<organism evidence="2 3">
    <name type="scientific">Stachybotrys chartarum (strain CBS 109288 / IBT 7711)</name>
    <name type="common">Toxic black mold</name>
    <name type="synonym">Stilbospora chartarum</name>
    <dbReference type="NCBI Taxonomy" id="1280523"/>
    <lineage>
        <taxon>Eukaryota</taxon>
        <taxon>Fungi</taxon>
        <taxon>Dikarya</taxon>
        <taxon>Ascomycota</taxon>
        <taxon>Pezizomycotina</taxon>
        <taxon>Sordariomycetes</taxon>
        <taxon>Hypocreomycetidae</taxon>
        <taxon>Hypocreales</taxon>
        <taxon>Stachybotryaceae</taxon>
        <taxon>Stachybotrys</taxon>
    </lineage>
</organism>
<dbReference type="HOGENOM" id="CLU_1185701_0_0_1"/>
<feature type="compositionally biased region" description="Polar residues" evidence="1">
    <location>
        <begin position="51"/>
        <end position="64"/>
    </location>
</feature>
<keyword evidence="3" id="KW-1185">Reference proteome</keyword>
<evidence type="ECO:0000256" key="1">
    <source>
        <dbReference type="SAM" id="MobiDB-lite"/>
    </source>
</evidence>